<comment type="similarity">
    <text evidence="1">Belongs to the cytochrome P450 family.</text>
</comment>
<keyword evidence="3" id="KW-1185">Reference proteome</keyword>
<proteinExistence type="inferred from homology"/>
<gene>
    <name evidence="2" type="ORF">IW256_000968</name>
</gene>
<accession>A0A931GGY9</accession>
<dbReference type="GO" id="GO:0005506">
    <property type="term" value="F:iron ion binding"/>
    <property type="evidence" value="ECO:0007669"/>
    <property type="project" value="InterPro"/>
</dbReference>
<dbReference type="InterPro" id="IPR030958">
    <property type="entry name" value="P450-rel_GT_act"/>
</dbReference>
<dbReference type="EMBL" id="JADOUA010000001">
    <property type="protein sequence ID" value="MBG6086855.1"/>
    <property type="molecule type" value="Genomic_DNA"/>
</dbReference>
<dbReference type="Proteomes" id="UP000614047">
    <property type="component" value="Unassembled WGS sequence"/>
</dbReference>
<evidence type="ECO:0000313" key="2">
    <source>
        <dbReference type="EMBL" id="MBG6086855.1"/>
    </source>
</evidence>
<dbReference type="AlphaFoldDB" id="A0A931GGY9"/>
<dbReference type="PRINTS" id="PR00359">
    <property type="entry name" value="BP450"/>
</dbReference>
<dbReference type="PANTHER" id="PTHR46696:SF1">
    <property type="entry name" value="CYTOCHROME P450 YJIB-RELATED"/>
    <property type="match status" value="1"/>
</dbReference>
<dbReference type="GO" id="GO:0016705">
    <property type="term" value="F:oxidoreductase activity, acting on paired donors, with incorporation or reduction of molecular oxygen"/>
    <property type="evidence" value="ECO:0007669"/>
    <property type="project" value="InterPro"/>
</dbReference>
<dbReference type="InterPro" id="IPR001128">
    <property type="entry name" value="Cyt_P450"/>
</dbReference>
<evidence type="ECO:0000313" key="3">
    <source>
        <dbReference type="Proteomes" id="UP000614047"/>
    </source>
</evidence>
<dbReference type="SUPFAM" id="SSF48264">
    <property type="entry name" value="Cytochrome P450"/>
    <property type="match status" value="1"/>
</dbReference>
<dbReference type="PANTHER" id="PTHR46696">
    <property type="entry name" value="P450, PUTATIVE (EUROFUNG)-RELATED"/>
    <property type="match status" value="1"/>
</dbReference>
<sequence length="402" mass="40979">MITDIGGAAPGAAGRGPAYDPAYGRGLLLTRAAQWYCGTQGDLYALVLRGQDDDPYPYYEKIRELGPLYTGELGTPATADHAVASRVLGDPRFGPGDPPGSVLAGSVPTGSVPAKAVQAGAVQAGAVQAGAVPDLAGHRSEVARLCREALDRLGRAGAAFDLIGDLFGPVCAAATAGLFGVAGQDRERFARHAAGLGGALDAPVCPQPYERVRAIADATAGLGDLVGGEPDGAAARVTAAIVALETVPTLAGNAVAALVGPSGTWAALRADPRSARAAIGETLRHDPPIQLVVRTAREDVEIAGRRLAAGTRVAVLTGGAGRDPGAYPDPARFDLTRSPGPEPPAFGGSSPYAPAGPLVRLQAEALLETLARERPGLRRNGEALRRRRAPVVRGLLNLPVTA</sequence>
<dbReference type="GO" id="GO:0004497">
    <property type="term" value="F:monooxygenase activity"/>
    <property type="evidence" value="ECO:0007669"/>
    <property type="project" value="InterPro"/>
</dbReference>
<dbReference type="Gene3D" id="1.10.630.10">
    <property type="entry name" value="Cytochrome P450"/>
    <property type="match status" value="1"/>
</dbReference>
<comment type="caution">
    <text evidence="2">The sequence shown here is derived from an EMBL/GenBank/DDBJ whole genome shotgun (WGS) entry which is preliminary data.</text>
</comment>
<name>A0A931GGY9_9ACTN</name>
<dbReference type="NCBIfam" id="TIGR04515">
    <property type="entry name" value="P450_rel_GT_act"/>
    <property type="match status" value="1"/>
</dbReference>
<dbReference type="RefSeq" id="WP_197009793.1">
    <property type="nucleotide sequence ID" value="NZ_BAABES010000007.1"/>
</dbReference>
<reference evidence="2" key="1">
    <citation type="submission" date="2020-11" db="EMBL/GenBank/DDBJ databases">
        <title>Sequencing the genomes of 1000 actinobacteria strains.</title>
        <authorList>
            <person name="Klenk H.-P."/>
        </authorList>
    </citation>
    <scope>NUCLEOTIDE SEQUENCE</scope>
    <source>
        <strain evidence="2">DSM 43175</strain>
    </source>
</reference>
<organism evidence="2 3">
    <name type="scientific">Actinomadura viridis</name>
    <dbReference type="NCBI Taxonomy" id="58110"/>
    <lineage>
        <taxon>Bacteria</taxon>
        <taxon>Bacillati</taxon>
        <taxon>Actinomycetota</taxon>
        <taxon>Actinomycetes</taxon>
        <taxon>Streptosporangiales</taxon>
        <taxon>Thermomonosporaceae</taxon>
        <taxon>Actinomadura</taxon>
    </lineage>
</organism>
<protein>
    <submittedName>
        <fullName evidence="2">P450-derived glycosyltransferase activator</fullName>
    </submittedName>
</protein>
<dbReference type="Pfam" id="PF00067">
    <property type="entry name" value="p450"/>
    <property type="match status" value="1"/>
</dbReference>
<dbReference type="InterPro" id="IPR036396">
    <property type="entry name" value="Cyt_P450_sf"/>
</dbReference>
<evidence type="ECO:0000256" key="1">
    <source>
        <dbReference type="ARBA" id="ARBA00010617"/>
    </source>
</evidence>
<dbReference type="GO" id="GO:0020037">
    <property type="term" value="F:heme binding"/>
    <property type="evidence" value="ECO:0007669"/>
    <property type="project" value="InterPro"/>
</dbReference>
<dbReference type="InterPro" id="IPR002397">
    <property type="entry name" value="Cyt_P450_B"/>
</dbReference>